<dbReference type="PANTHER" id="PTHR37310:SF1">
    <property type="entry name" value="CYTOPLASMIC PROTEIN"/>
    <property type="match status" value="1"/>
</dbReference>
<accession>A0A846MU56</accession>
<dbReference type="InterPro" id="IPR044543">
    <property type="entry name" value="YHJQ-like"/>
</dbReference>
<dbReference type="InterPro" id="IPR005560">
    <property type="entry name" value="Csp_YhjQ"/>
</dbReference>
<dbReference type="Proteomes" id="UP000570514">
    <property type="component" value="Unassembled WGS sequence"/>
</dbReference>
<gene>
    <name evidence="1" type="ORF">FHS83_000059</name>
</gene>
<evidence type="ECO:0000313" key="1">
    <source>
        <dbReference type="EMBL" id="NIK86741.1"/>
    </source>
</evidence>
<dbReference type="EMBL" id="JAASRM010000001">
    <property type="protein sequence ID" value="NIK86741.1"/>
    <property type="molecule type" value="Genomic_DNA"/>
</dbReference>
<protein>
    <recommendedName>
        <fullName evidence="3">Ferredoxin</fullName>
    </recommendedName>
</protein>
<keyword evidence="2" id="KW-1185">Reference proteome</keyword>
<organism evidence="1 2">
    <name type="scientific">Rhizomicrobium palustre</name>
    <dbReference type="NCBI Taxonomy" id="189966"/>
    <lineage>
        <taxon>Bacteria</taxon>
        <taxon>Pseudomonadati</taxon>
        <taxon>Pseudomonadota</taxon>
        <taxon>Alphaproteobacteria</taxon>
        <taxon>Micropepsales</taxon>
        <taxon>Micropepsaceae</taxon>
        <taxon>Rhizomicrobium</taxon>
    </lineage>
</organism>
<proteinExistence type="predicted"/>
<reference evidence="1 2" key="1">
    <citation type="submission" date="2020-03" db="EMBL/GenBank/DDBJ databases">
        <title>Genomic Encyclopedia of Type Strains, Phase IV (KMG-IV): sequencing the most valuable type-strain genomes for metagenomic binning, comparative biology and taxonomic classification.</title>
        <authorList>
            <person name="Goeker M."/>
        </authorList>
    </citation>
    <scope>NUCLEOTIDE SEQUENCE [LARGE SCALE GENOMIC DNA]</scope>
    <source>
        <strain evidence="1 2">DSM 19867</strain>
    </source>
</reference>
<dbReference type="Pfam" id="PF03860">
    <property type="entry name" value="Csp"/>
    <property type="match status" value="1"/>
</dbReference>
<name>A0A846MU56_9PROT</name>
<evidence type="ECO:0008006" key="3">
    <source>
        <dbReference type="Google" id="ProtNLM"/>
    </source>
</evidence>
<evidence type="ECO:0000313" key="2">
    <source>
        <dbReference type="Proteomes" id="UP000570514"/>
    </source>
</evidence>
<dbReference type="AlphaFoldDB" id="A0A846MU56"/>
<dbReference type="RefSeq" id="WP_167079735.1">
    <property type="nucleotide sequence ID" value="NZ_BAAADC010000001.1"/>
</dbReference>
<comment type="caution">
    <text evidence="1">The sequence shown here is derived from an EMBL/GenBank/DDBJ whole genome shotgun (WGS) entry which is preliminary data.</text>
</comment>
<sequence>MHQLDSKAHEALATLAHCSLTCHSMALVHCLELGGEHARPQHIRLLLDCAAVCATTAELLAHKSQFHTQMAALCVGICETCGENCEKLGQMEDCVSVCRRCAEHCREISRSGHAAALNQGATHAPSS</sequence>
<dbReference type="CDD" id="cd08026">
    <property type="entry name" value="DUF326"/>
    <property type="match status" value="1"/>
</dbReference>
<dbReference type="PANTHER" id="PTHR37310">
    <property type="entry name" value="CYTOPLASMIC PROTEIN-RELATED"/>
    <property type="match status" value="1"/>
</dbReference>
<dbReference type="Gene3D" id="1.20.1270.360">
    <property type="match status" value="1"/>
</dbReference>